<dbReference type="Proteomes" id="UP000613580">
    <property type="component" value="Unassembled WGS sequence"/>
</dbReference>
<organism evidence="2 3">
    <name type="scientific">Mycena chlorophos</name>
    <name type="common">Agaric fungus</name>
    <name type="synonym">Agaricus chlorophos</name>
    <dbReference type="NCBI Taxonomy" id="658473"/>
    <lineage>
        <taxon>Eukaryota</taxon>
        <taxon>Fungi</taxon>
        <taxon>Dikarya</taxon>
        <taxon>Basidiomycota</taxon>
        <taxon>Agaricomycotina</taxon>
        <taxon>Agaricomycetes</taxon>
        <taxon>Agaricomycetidae</taxon>
        <taxon>Agaricales</taxon>
        <taxon>Marasmiineae</taxon>
        <taxon>Mycenaceae</taxon>
        <taxon>Mycena</taxon>
    </lineage>
</organism>
<keyword evidence="3" id="KW-1185">Reference proteome</keyword>
<protein>
    <submittedName>
        <fullName evidence="2">Uncharacterized protein</fullName>
    </submittedName>
</protein>
<dbReference type="OrthoDB" id="2982608at2759"/>
<keyword evidence="1" id="KW-0812">Transmembrane</keyword>
<evidence type="ECO:0000313" key="3">
    <source>
        <dbReference type="Proteomes" id="UP000613580"/>
    </source>
</evidence>
<evidence type="ECO:0000313" key="2">
    <source>
        <dbReference type="EMBL" id="KAF7318708.1"/>
    </source>
</evidence>
<feature type="transmembrane region" description="Helical" evidence="1">
    <location>
        <begin position="38"/>
        <end position="59"/>
    </location>
</feature>
<evidence type="ECO:0000256" key="1">
    <source>
        <dbReference type="SAM" id="Phobius"/>
    </source>
</evidence>
<sequence>MPPMPRFFVPSVFSPIINFRLGYTQQTPYPWRWTTPVALVFMSICAVFLTLLNIPLAAYETTQELTYFPNSTLAPLPMSNFVPSFLQSTPALFGPQNLNVGDNIRFNNSIFIYTLTNAVDTPNGTDIVSSFPYFNSPFSLSCDVVGF</sequence>
<name>A0A8H6WL46_MYCCL</name>
<accession>A0A8H6WL46</accession>
<proteinExistence type="predicted"/>
<comment type="caution">
    <text evidence="2">The sequence shown here is derived from an EMBL/GenBank/DDBJ whole genome shotgun (WGS) entry which is preliminary data.</text>
</comment>
<dbReference type="AlphaFoldDB" id="A0A8H6WL46"/>
<keyword evidence="1" id="KW-0472">Membrane</keyword>
<reference evidence="2" key="1">
    <citation type="submission" date="2020-05" db="EMBL/GenBank/DDBJ databases">
        <title>Mycena genomes resolve the evolution of fungal bioluminescence.</title>
        <authorList>
            <person name="Tsai I.J."/>
        </authorList>
    </citation>
    <scope>NUCLEOTIDE SEQUENCE</scope>
    <source>
        <strain evidence="2">110903Hualien_Pintung</strain>
    </source>
</reference>
<dbReference type="EMBL" id="JACAZE010000004">
    <property type="protein sequence ID" value="KAF7318708.1"/>
    <property type="molecule type" value="Genomic_DNA"/>
</dbReference>
<gene>
    <name evidence="2" type="ORF">HMN09_00382600</name>
</gene>
<keyword evidence="1" id="KW-1133">Transmembrane helix</keyword>